<sequence>MRAAKRKVIVEAPRSSLLKRLDASRNFWLIMGAGVDNAAVYDAALKRRQGMIGASGPMALVKNFKVFRIALFACIGGVLYGYNQGMFSGLLAMPAFKSHMGEYDPFDPAADQTKKGWLTAILELGAWIGTLMSGFIAETISRKYGVLVAVSVFVLGVVVQATAQTTGHNGILAGRFVTGMGVGSLAAIVPIYNSEVAPPEVRGALVALQQLAITFGILISFWIDYGTNYIGGTTLGKQKDAAWLVPICLQLFPAAVFFWNDFQCVDFNLLLPFSPRWLVHHDRETEARNVLANLRGLTVDHELVELEFLEIKAQSQFEKRTVAEHFPHLREPTAWNIFKLQFVAIKSLFQTKAMFRRVVVATVTMFFQQWTGINAVLYYAPSIFMSLGLSDNTTSLLATGVVGILLFVFTIPAVLWIDRVGRKPVLAVGAIGMATCHIIISVIIAKDADRWASETAAGWAAVAFVWIFVINFGYSWGPCAWIIIAEIWPLAHDLMVSRLGRRRTGRIISIVVGQVTPELLNKAGYGTYILFGLLTYLGAGFIWFFVPETKRLTLEEMDVIFGSEGTAQADFERMEEINREIGLTAMLMGLNGRDSKHDGGSEKKSKEEEAGHIN</sequence>
<organism evidence="12 13">
    <name type="scientific">Xylaria bambusicola</name>
    <dbReference type="NCBI Taxonomy" id="326684"/>
    <lineage>
        <taxon>Eukaryota</taxon>
        <taxon>Fungi</taxon>
        <taxon>Dikarya</taxon>
        <taxon>Ascomycota</taxon>
        <taxon>Pezizomycotina</taxon>
        <taxon>Sordariomycetes</taxon>
        <taxon>Xylariomycetidae</taxon>
        <taxon>Xylariales</taxon>
        <taxon>Xylariaceae</taxon>
        <taxon>Xylaria</taxon>
    </lineage>
</organism>
<evidence type="ECO:0000256" key="10">
    <source>
        <dbReference type="SAM" id="Phobius"/>
    </source>
</evidence>
<dbReference type="GO" id="GO:0005351">
    <property type="term" value="F:carbohydrate:proton symporter activity"/>
    <property type="evidence" value="ECO:0007669"/>
    <property type="project" value="TreeGrafter"/>
</dbReference>
<dbReference type="InterPro" id="IPR005829">
    <property type="entry name" value="Sugar_transporter_CS"/>
</dbReference>
<evidence type="ECO:0000259" key="11">
    <source>
        <dbReference type="PROSITE" id="PS50850"/>
    </source>
</evidence>
<dbReference type="AlphaFoldDB" id="A0AAN7UMK4"/>
<evidence type="ECO:0000256" key="4">
    <source>
        <dbReference type="ARBA" id="ARBA00022692"/>
    </source>
</evidence>
<gene>
    <name evidence="12" type="ORF">RRF57_011307</name>
</gene>
<dbReference type="PROSITE" id="PS50850">
    <property type="entry name" value="MFS"/>
    <property type="match status" value="1"/>
</dbReference>
<keyword evidence="13" id="KW-1185">Reference proteome</keyword>
<dbReference type="GO" id="GO:0016020">
    <property type="term" value="C:membrane"/>
    <property type="evidence" value="ECO:0007669"/>
    <property type="project" value="UniProtKB-SubCell"/>
</dbReference>
<dbReference type="PROSITE" id="PS00216">
    <property type="entry name" value="SUGAR_TRANSPORT_1"/>
    <property type="match status" value="1"/>
</dbReference>
<feature type="transmembrane region" description="Helical" evidence="10">
    <location>
        <begin position="457"/>
        <end position="484"/>
    </location>
</feature>
<name>A0AAN7UMK4_9PEZI</name>
<dbReference type="InterPro" id="IPR020846">
    <property type="entry name" value="MFS_dom"/>
</dbReference>
<dbReference type="Proteomes" id="UP001305414">
    <property type="component" value="Unassembled WGS sequence"/>
</dbReference>
<feature type="transmembrane region" description="Helical" evidence="10">
    <location>
        <begin position="116"/>
        <end position="137"/>
    </location>
</feature>
<evidence type="ECO:0000256" key="9">
    <source>
        <dbReference type="SAM" id="MobiDB-lite"/>
    </source>
</evidence>
<feature type="transmembrane region" description="Helical" evidence="10">
    <location>
        <begin position="144"/>
        <end position="163"/>
    </location>
</feature>
<dbReference type="InterPro" id="IPR036259">
    <property type="entry name" value="MFS_trans_sf"/>
</dbReference>
<dbReference type="FunFam" id="1.20.1250.20:FF:000026">
    <property type="entry name" value="MFS quinate transporter QutD"/>
    <property type="match status" value="1"/>
</dbReference>
<dbReference type="NCBIfam" id="TIGR00879">
    <property type="entry name" value="SP"/>
    <property type="match status" value="1"/>
</dbReference>
<evidence type="ECO:0000313" key="13">
    <source>
        <dbReference type="Proteomes" id="UP001305414"/>
    </source>
</evidence>
<dbReference type="PANTHER" id="PTHR48022">
    <property type="entry name" value="PLASTIDIC GLUCOSE TRANSPORTER 4"/>
    <property type="match status" value="1"/>
</dbReference>
<keyword evidence="3 8" id="KW-0813">Transport</keyword>
<feature type="transmembrane region" description="Helical" evidence="10">
    <location>
        <begin position="358"/>
        <end position="380"/>
    </location>
</feature>
<evidence type="ECO:0000313" key="12">
    <source>
        <dbReference type="EMBL" id="KAK5635595.1"/>
    </source>
</evidence>
<keyword evidence="5 10" id="KW-1133">Transmembrane helix</keyword>
<evidence type="ECO:0000256" key="6">
    <source>
        <dbReference type="ARBA" id="ARBA00023136"/>
    </source>
</evidence>
<keyword evidence="4 10" id="KW-0812">Transmembrane</keyword>
<evidence type="ECO:0000256" key="2">
    <source>
        <dbReference type="ARBA" id="ARBA00010992"/>
    </source>
</evidence>
<feature type="transmembrane region" description="Helical" evidence="10">
    <location>
        <begin position="169"/>
        <end position="192"/>
    </location>
</feature>
<evidence type="ECO:0000256" key="1">
    <source>
        <dbReference type="ARBA" id="ARBA00004141"/>
    </source>
</evidence>
<accession>A0AAN7UMK4</accession>
<dbReference type="InterPro" id="IPR050360">
    <property type="entry name" value="MFS_Sugar_Transporters"/>
</dbReference>
<dbReference type="Pfam" id="PF00083">
    <property type="entry name" value="Sugar_tr"/>
    <property type="match status" value="1"/>
</dbReference>
<dbReference type="Gene3D" id="1.20.1250.20">
    <property type="entry name" value="MFS general substrate transporter like domains"/>
    <property type="match status" value="1"/>
</dbReference>
<feature type="transmembrane region" description="Helical" evidence="10">
    <location>
        <begin position="424"/>
        <end position="445"/>
    </location>
</feature>
<feature type="transmembrane region" description="Helical" evidence="10">
    <location>
        <begin position="526"/>
        <end position="546"/>
    </location>
</feature>
<keyword evidence="7" id="KW-0325">Glycoprotein</keyword>
<evidence type="ECO:0000256" key="7">
    <source>
        <dbReference type="ARBA" id="ARBA00023180"/>
    </source>
</evidence>
<keyword evidence="6 10" id="KW-0472">Membrane</keyword>
<evidence type="ECO:0000256" key="5">
    <source>
        <dbReference type="ARBA" id="ARBA00022989"/>
    </source>
</evidence>
<protein>
    <recommendedName>
        <fullName evidence="11">Major facilitator superfamily (MFS) profile domain-containing protein</fullName>
    </recommendedName>
</protein>
<reference evidence="12 13" key="1">
    <citation type="submission" date="2023-10" db="EMBL/GenBank/DDBJ databases">
        <title>Draft genome sequence of Xylaria bambusicola isolate GMP-LS, the root and basal stem rot pathogen of sugarcane in Indonesia.</title>
        <authorList>
            <person name="Selvaraj P."/>
            <person name="Muralishankar V."/>
            <person name="Muruganantham S."/>
            <person name="Sp S."/>
            <person name="Haryani S."/>
            <person name="Lau K.J.X."/>
            <person name="Naqvi N.I."/>
        </authorList>
    </citation>
    <scope>NUCLEOTIDE SEQUENCE [LARGE SCALE GENOMIC DNA]</scope>
    <source>
        <strain evidence="12">GMP-LS</strain>
    </source>
</reference>
<evidence type="ECO:0000256" key="3">
    <source>
        <dbReference type="ARBA" id="ARBA00022448"/>
    </source>
</evidence>
<dbReference type="PRINTS" id="PR00171">
    <property type="entry name" value="SUGRTRNSPORT"/>
</dbReference>
<dbReference type="PANTHER" id="PTHR48022:SF20">
    <property type="entry name" value="MAJOR FACILITATOR SUPERFAMILY (MFS) PROFILE DOMAIN-CONTAINING PROTEIN-RELATED"/>
    <property type="match status" value="1"/>
</dbReference>
<proteinExistence type="inferred from homology"/>
<dbReference type="SUPFAM" id="SSF103473">
    <property type="entry name" value="MFS general substrate transporter"/>
    <property type="match status" value="1"/>
</dbReference>
<dbReference type="PROSITE" id="PS00217">
    <property type="entry name" value="SUGAR_TRANSPORT_2"/>
    <property type="match status" value="1"/>
</dbReference>
<comment type="similarity">
    <text evidence="2 8">Belongs to the major facilitator superfamily. Sugar transporter (TC 2.A.1.1) family.</text>
</comment>
<comment type="subcellular location">
    <subcellularLocation>
        <location evidence="1">Membrane</location>
        <topology evidence="1">Multi-pass membrane protein</topology>
    </subcellularLocation>
</comment>
<evidence type="ECO:0000256" key="8">
    <source>
        <dbReference type="RuleBase" id="RU003346"/>
    </source>
</evidence>
<dbReference type="InterPro" id="IPR003663">
    <property type="entry name" value="Sugar/inositol_transpt"/>
</dbReference>
<feature type="transmembrane region" description="Helical" evidence="10">
    <location>
        <begin position="243"/>
        <end position="260"/>
    </location>
</feature>
<comment type="caution">
    <text evidence="12">The sequence shown here is derived from an EMBL/GenBank/DDBJ whole genome shotgun (WGS) entry which is preliminary data.</text>
</comment>
<feature type="domain" description="Major facilitator superfamily (MFS) profile" evidence="11">
    <location>
        <begin position="69"/>
        <end position="550"/>
    </location>
</feature>
<feature type="transmembrane region" description="Helical" evidence="10">
    <location>
        <begin position="66"/>
        <end position="96"/>
    </location>
</feature>
<feature type="transmembrane region" description="Helical" evidence="10">
    <location>
        <begin position="395"/>
        <end position="417"/>
    </location>
</feature>
<feature type="transmembrane region" description="Helical" evidence="10">
    <location>
        <begin position="204"/>
        <end position="223"/>
    </location>
</feature>
<dbReference type="InterPro" id="IPR005828">
    <property type="entry name" value="MFS_sugar_transport-like"/>
</dbReference>
<feature type="region of interest" description="Disordered" evidence="9">
    <location>
        <begin position="591"/>
        <end position="614"/>
    </location>
</feature>
<feature type="compositionally biased region" description="Basic and acidic residues" evidence="9">
    <location>
        <begin position="593"/>
        <end position="614"/>
    </location>
</feature>
<dbReference type="EMBL" id="JAWHQM010000055">
    <property type="protein sequence ID" value="KAK5635595.1"/>
    <property type="molecule type" value="Genomic_DNA"/>
</dbReference>